<reference evidence="3" key="2">
    <citation type="journal article" date="2024" name="Plant">
        <title>Genomic evolution and insights into agronomic trait innovations of Sesamum species.</title>
        <authorList>
            <person name="Miao H."/>
            <person name="Wang L."/>
            <person name="Qu L."/>
            <person name="Liu H."/>
            <person name="Sun Y."/>
            <person name="Le M."/>
            <person name="Wang Q."/>
            <person name="Wei S."/>
            <person name="Zheng Y."/>
            <person name="Lin W."/>
            <person name="Duan Y."/>
            <person name="Cao H."/>
            <person name="Xiong S."/>
            <person name="Wang X."/>
            <person name="Wei L."/>
            <person name="Li C."/>
            <person name="Ma Q."/>
            <person name="Ju M."/>
            <person name="Zhao R."/>
            <person name="Li G."/>
            <person name="Mu C."/>
            <person name="Tian Q."/>
            <person name="Mei H."/>
            <person name="Zhang T."/>
            <person name="Gao T."/>
            <person name="Zhang H."/>
        </authorList>
    </citation>
    <scope>NUCLEOTIDE SEQUENCE</scope>
    <source>
        <strain evidence="3">G02</strain>
    </source>
</reference>
<dbReference type="SUPFAM" id="SSF57850">
    <property type="entry name" value="RING/U-box"/>
    <property type="match status" value="1"/>
</dbReference>
<dbReference type="Gene3D" id="1.20.120.1750">
    <property type="match status" value="1"/>
</dbReference>
<dbReference type="GO" id="GO:0008270">
    <property type="term" value="F:zinc ion binding"/>
    <property type="evidence" value="ECO:0007669"/>
    <property type="project" value="InterPro"/>
</dbReference>
<comment type="caution">
    <text evidence="3">The sequence shown here is derived from an EMBL/GenBank/DDBJ whole genome shotgun (WGS) entry which is preliminary data.</text>
</comment>
<sequence>MSSRKGGAGGSRRGRSTAPYRQDNYQTEENWTLRPILDHKVQTHETSSSASTPEPFPGSQSIDKRRPQSGRNSRWAPRSRGANSRCVKDSEKEEEDLNGGSESRLELDSSSGDINGKEGGSAAGLGSGLNVDSEKREEKVEGLNLSNETDEDESIKRLEELRLSIDEPELSEEMLSINKQLQEDEMLALESIYGENIFILEHKSGLKCFQVVSWIPHQERQNSSLMKGEQRRREQDMINQILSVKEINRFAKQCPSCKMAISRTEGCNKMVCDNCGVFFCYRCNQAISGYEHFRDGNCELFPTEEIQRWEARMDAHQVAAVQQQMLLNNGHPCPNCGQHNVKYVLVGYLHSSEGRENAGFYHEISTAAILKEAGEAQLPALWSQGLQAAHSRMTAVFCDIRQLWSLKMCINFADENGSFPMLSEKMSDCYEAVPAHTGRRRPRPLPKGATARSPFKGGGLALPFCPRRHR</sequence>
<dbReference type="FunFam" id="1.20.120.1750:FF:000029">
    <property type="entry name" value="RBR-type E3 ubiquitin transferase"/>
    <property type="match status" value="1"/>
</dbReference>
<dbReference type="AlphaFoldDB" id="A0AAW2MF97"/>
<feature type="compositionally biased region" description="Gly residues" evidence="2">
    <location>
        <begin position="117"/>
        <end position="127"/>
    </location>
</feature>
<evidence type="ECO:0000256" key="2">
    <source>
        <dbReference type="SAM" id="MobiDB-lite"/>
    </source>
</evidence>
<accession>A0AAW2MF97</accession>
<dbReference type="CDD" id="cd20354">
    <property type="entry name" value="Rcat_RBR_RNF14"/>
    <property type="match status" value="1"/>
</dbReference>
<organism evidence="3">
    <name type="scientific">Sesamum radiatum</name>
    <name type="common">Black benniseed</name>
    <dbReference type="NCBI Taxonomy" id="300843"/>
    <lineage>
        <taxon>Eukaryota</taxon>
        <taxon>Viridiplantae</taxon>
        <taxon>Streptophyta</taxon>
        <taxon>Embryophyta</taxon>
        <taxon>Tracheophyta</taxon>
        <taxon>Spermatophyta</taxon>
        <taxon>Magnoliopsida</taxon>
        <taxon>eudicotyledons</taxon>
        <taxon>Gunneridae</taxon>
        <taxon>Pentapetalae</taxon>
        <taxon>asterids</taxon>
        <taxon>lamiids</taxon>
        <taxon>Lamiales</taxon>
        <taxon>Pedaliaceae</taxon>
        <taxon>Sesamum</taxon>
    </lineage>
</organism>
<reference evidence="3" key="1">
    <citation type="submission" date="2020-06" db="EMBL/GenBank/DDBJ databases">
        <authorList>
            <person name="Li T."/>
            <person name="Hu X."/>
            <person name="Zhang T."/>
            <person name="Song X."/>
            <person name="Zhang H."/>
            <person name="Dai N."/>
            <person name="Sheng W."/>
            <person name="Hou X."/>
            <person name="Wei L."/>
        </authorList>
    </citation>
    <scope>NUCLEOTIDE SEQUENCE</scope>
    <source>
        <strain evidence="3">G02</strain>
        <tissue evidence="3">Leaf</tissue>
    </source>
</reference>
<gene>
    <name evidence="3" type="ORF">Sradi_4891500</name>
</gene>
<name>A0AAW2MF97_SESRA</name>
<dbReference type="Pfam" id="PF26200">
    <property type="entry name" value="Rcat_RNF216"/>
    <property type="match status" value="1"/>
</dbReference>
<dbReference type="EMBL" id="JACGWJ010000022">
    <property type="protein sequence ID" value="KAL0329048.1"/>
    <property type="molecule type" value="Genomic_DNA"/>
</dbReference>
<feature type="compositionally biased region" description="Basic and acidic residues" evidence="2">
    <location>
        <begin position="132"/>
        <end position="141"/>
    </location>
</feature>
<feature type="region of interest" description="Disordered" evidence="2">
    <location>
        <begin position="435"/>
        <end position="470"/>
    </location>
</feature>
<evidence type="ECO:0000256" key="1">
    <source>
        <dbReference type="ARBA" id="ARBA00004906"/>
    </source>
</evidence>
<evidence type="ECO:0000313" key="3">
    <source>
        <dbReference type="EMBL" id="KAL0329048.1"/>
    </source>
</evidence>
<protein>
    <recommendedName>
        <fullName evidence="4">E3 ubiquitin-protein ligase RNF14</fullName>
    </recommendedName>
</protein>
<comment type="pathway">
    <text evidence="1">Protein modification; protein ubiquitination.</text>
</comment>
<dbReference type="InterPro" id="IPR047548">
    <property type="entry name" value="Rcat_RBR_RNF14"/>
</dbReference>
<proteinExistence type="predicted"/>
<evidence type="ECO:0008006" key="4">
    <source>
        <dbReference type="Google" id="ProtNLM"/>
    </source>
</evidence>
<feature type="region of interest" description="Disordered" evidence="2">
    <location>
        <begin position="1"/>
        <end position="152"/>
    </location>
</feature>
<feature type="compositionally biased region" description="Gly residues" evidence="2">
    <location>
        <begin position="1"/>
        <end position="11"/>
    </location>
</feature>